<dbReference type="KEGG" id="psel:GM415_16530"/>
<dbReference type="Pfam" id="PF00361">
    <property type="entry name" value="Proton_antipo_M"/>
    <property type="match status" value="1"/>
</dbReference>
<feature type="transmembrane region" description="Helical" evidence="8">
    <location>
        <begin position="246"/>
        <end position="267"/>
    </location>
</feature>
<feature type="transmembrane region" description="Helical" evidence="8">
    <location>
        <begin position="76"/>
        <end position="94"/>
    </location>
</feature>
<feature type="transmembrane region" description="Helical" evidence="8">
    <location>
        <begin position="35"/>
        <end position="56"/>
    </location>
</feature>
<dbReference type="GO" id="GO:0005886">
    <property type="term" value="C:plasma membrane"/>
    <property type="evidence" value="ECO:0007669"/>
    <property type="project" value="UniProtKB-SubCell"/>
</dbReference>
<feature type="transmembrane region" description="Helical" evidence="8">
    <location>
        <begin position="101"/>
        <end position="119"/>
    </location>
</feature>
<dbReference type="PANTHER" id="PTHR42682">
    <property type="entry name" value="HYDROGENASE-4 COMPONENT F"/>
    <property type="match status" value="1"/>
</dbReference>
<keyword evidence="5" id="KW-0560">Oxidoreductase</keyword>
<dbReference type="GO" id="GO:0008137">
    <property type="term" value="F:NADH dehydrogenase (ubiquinone) activity"/>
    <property type="evidence" value="ECO:0007669"/>
    <property type="project" value="InterPro"/>
</dbReference>
<evidence type="ECO:0000256" key="8">
    <source>
        <dbReference type="SAM" id="Phobius"/>
    </source>
</evidence>
<evidence type="ECO:0000256" key="6">
    <source>
        <dbReference type="ARBA" id="ARBA00023136"/>
    </source>
</evidence>
<proteinExistence type="predicted"/>
<evidence type="ECO:0000256" key="7">
    <source>
        <dbReference type="RuleBase" id="RU000320"/>
    </source>
</evidence>
<feature type="transmembrane region" description="Helical" evidence="8">
    <location>
        <begin position="6"/>
        <end position="23"/>
    </location>
</feature>
<keyword evidence="6 8" id="KW-0472">Membrane</keyword>
<dbReference type="NCBIfam" id="NF009310">
    <property type="entry name" value="PRK12668.1"/>
    <property type="match status" value="1"/>
</dbReference>
<dbReference type="PANTHER" id="PTHR42682:SF4">
    <property type="entry name" value="NADH-UBIQUINONE_PLASTOQUINONE"/>
    <property type="match status" value="1"/>
</dbReference>
<dbReference type="InterPro" id="IPR003918">
    <property type="entry name" value="NADH_UbQ_OxRdtase"/>
</dbReference>
<evidence type="ECO:0000259" key="9">
    <source>
        <dbReference type="Pfam" id="PF00361"/>
    </source>
</evidence>
<dbReference type="InterPro" id="IPR052175">
    <property type="entry name" value="ComplexI-like_HydComp"/>
</dbReference>
<keyword evidence="2" id="KW-1003">Cell membrane</keyword>
<comment type="subcellular location">
    <subcellularLocation>
        <location evidence="1">Cell membrane</location>
        <topology evidence="1">Multi-pass membrane protein</topology>
    </subcellularLocation>
    <subcellularLocation>
        <location evidence="7">Membrane</location>
        <topology evidence="7">Multi-pass membrane protein</topology>
    </subcellularLocation>
</comment>
<dbReference type="RefSeq" id="WP_158950120.1">
    <property type="nucleotide sequence ID" value="NZ_CP046400.1"/>
</dbReference>
<dbReference type="AlphaFoldDB" id="A0A6I6JKF8"/>
<gene>
    <name evidence="10" type="ORF">GM415_16530</name>
</gene>
<evidence type="ECO:0000256" key="5">
    <source>
        <dbReference type="ARBA" id="ARBA00023002"/>
    </source>
</evidence>
<evidence type="ECO:0000256" key="3">
    <source>
        <dbReference type="ARBA" id="ARBA00022692"/>
    </source>
</evidence>
<organism evidence="10 11">
    <name type="scientific">Pseudodesulfovibrio cashew</name>
    <dbReference type="NCBI Taxonomy" id="2678688"/>
    <lineage>
        <taxon>Bacteria</taxon>
        <taxon>Pseudomonadati</taxon>
        <taxon>Thermodesulfobacteriota</taxon>
        <taxon>Desulfovibrionia</taxon>
        <taxon>Desulfovibrionales</taxon>
        <taxon>Desulfovibrionaceae</taxon>
    </lineage>
</organism>
<sequence>METSFIHPSMAFLALAAIVPLVPKGLWLNKAFRGALAILAPLIALYGIMSVEPGMYGALRYLDQTLILGRVDKLSIVFGQVFAIIAFAGAIYGMHVEDKGHYVASSLYVAGGFGCVFAADLLTVFLFWELMSIGSTFLIWQARTKECVNAGFRYFLYHTVGGLFLLAGLLLKYKATGSFAFVGVEASHAQFYDWLILIGFCVNAAVVPLHAWLPDAYPRASVGGAVYMCAFTTKTAVYVLCRGFAGWEVLAIAGTCMAVYGVLYACIENNARRILSYHIVSQVGYMVAGIGIGTAMTLNGAVAHAYAHILYKGLLFMGTGAVLYSVGTAKLDELGGLAYKLPWVMVWYMVAALSISGMPLFNGFISKTMTIAGAAEAHHTWLALGMEIAAVGTFISVGVKLPYFAFWGGKKEYTGEVKPIPVNMYVGMAIAGLLCIAQGVYPHMLYKYLPFEVEHHAFVPWTIDKVINSSLLLGFSGLAFYLTRKVIKPHAFLNLDFDWFYRLIGRVTMRGICWPSSKVDDVWTEVYRTVGLKALIDAGRGTSVFDKKGIDTVVDGSAYSVRNIGRFGAKVQNANLQDYLAYATVLGLGIFALVWYFG</sequence>
<feature type="transmembrane region" description="Helical" evidence="8">
    <location>
        <begin position="309"/>
        <end position="329"/>
    </location>
</feature>
<evidence type="ECO:0000313" key="11">
    <source>
        <dbReference type="Proteomes" id="UP000428328"/>
    </source>
</evidence>
<evidence type="ECO:0000256" key="4">
    <source>
        <dbReference type="ARBA" id="ARBA00022989"/>
    </source>
</evidence>
<keyword evidence="4 8" id="KW-1133">Transmembrane helix</keyword>
<dbReference type="GO" id="GO:0016491">
    <property type="term" value="F:oxidoreductase activity"/>
    <property type="evidence" value="ECO:0007669"/>
    <property type="project" value="UniProtKB-KW"/>
</dbReference>
<feature type="transmembrane region" description="Helical" evidence="8">
    <location>
        <begin position="466"/>
        <end position="483"/>
    </location>
</feature>
<feature type="transmembrane region" description="Helical" evidence="8">
    <location>
        <begin position="381"/>
        <end position="403"/>
    </location>
</feature>
<feature type="transmembrane region" description="Helical" evidence="8">
    <location>
        <begin position="220"/>
        <end position="240"/>
    </location>
</feature>
<dbReference type="Gene3D" id="1.20.5.2700">
    <property type="match status" value="1"/>
</dbReference>
<feature type="transmembrane region" description="Helical" evidence="8">
    <location>
        <begin position="154"/>
        <end position="171"/>
    </location>
</feature>
<name>A0A6I6JKF8_9BACT</name>
<protein>
    <submittedName>
        <fullName evidence="10">Na(+)/H(+) antiporter subunit D</fullName>
    </submittedName>
</protein>
<feature type="transmembrane region" description="Helical" evidence="8">
    <location>
        <begin position="579"/>
        <end position="597"/>
    </location>
</feature>
<feature type="domain" description="NADH:quinone oxidoreductase/Mrp antiporter transmembrane" evidence="9">
    <location>
        <begin position="118"/>
        <end position="385"/>
    </location>
</feature>
<evidence type="ECO:0000256" key="2">
    <source>
        <dbReference type="ARBA" id="ARBA00022475"/>
    </source>
</evidence>
<evidence type="ECO:0000256" key="1">
    <source>
        <dbReference type="ARBA" id="ARBA00004651"/>
    </source>
</evidence>
<reference evidence="10 11" key="1">
    <citation type="submission" date="2019-11" db="EMBL/GenBank/DDBJ databases">
        <authorList>
            <person name="Zheng R.K."/>
            <person name="Sun C.M."/>
        </authorList>
    </citation>
    <scope>NUCLEOTIDE SEQUENCE [LARGE SCALE GENOMIC DNA]</scope>
    <source>
        <strain evidence="10 11">SRB007</strain>
    </source>
</reference>
<dbReference type="EMBL" id="CP046400">
    <property type="protein sequence ID" value="QGY41659.1"/>
    <property type="molecule type" value="Genomic_DNA"/>
</dbReference>
<dbReference type="Proteomes" id="UP000428328">
    <property type="component" value="Chromosome"/>
</dbReference>
<feature type="transmembrane region" description="Helical" evidence="8">
    <location>
        <begin position="341"/>
        <end position="361"/>
    </location>
</feature>
<keyword evidence="3 7" id="KW-0812">Transmembrane</keyword>
<feature type="transmembrane region" description="Helical" evidence="8">
    <location>
        <begin position="424"/>
        <end position="446"/>
    </location>
</feature>
<dbReference type="GO" id="GO:0042773">
    <property type="term" value="P:ATP synthesis coupled electron transport"/>
    <property type="evidence" value="ECO:0007669"/>
    <property type="project" value="InterPro"/>
</dbReference>
<dbReference type="InterPro" id="IPR001750">
    <property type="entry name" value="ND/Mrp_TM"/>
</dbReference>
<feature type="transmembrane region" description="Helical" evidence="8">
    <location>
        <begin position="279"/>
        <end position="303"/>
    </location>
</feature>
<keyword evidence="11" id="KW-1185">Reference proteome</keyword>
<evidence type="ECO:0000313" key="10">
    <source>
        <dbReference type="EMBL" id="QGY41659.1"/>
    </source>
</evidence>
<dbReference type="PRINTS" id="PR01437">
    <property type="entry name" value="NUOXDRDTASE4"/>
</dbReference>
<accession>A0A6I6JKF8</accession>
<feature type="transmembrane region" description="Helical" evidence="8">
    <location>
        <begin position="191"/>
        <end position="213"/>
    </location>
</feature>